<comment type="caution">
    <text evidence="8">The sequence shown here is derived from an EMBL/GenBank/DDBJ whole genome shotgun (WGS) entry which is preliminary data.</text>
</comment>
<feature type="transmembrane region" description="Helical" evidence="7">
    <location>
        <begin position="109"/>
        <end position="129"/>
    </location>
</feature>
<organism evidence="8 9">
    <name type="scientific">Paenibacillus shirakamiensis</name>
    <dbReference type="NCBI Taxonomy" id="1265935"/>
    <lineage>
        <taxon>Bacteria</taxon>
        <taxon>Bacillati</taxon>
        <taxon>Bacillota</taxon>
        <taxon>Bacilli</taxon>
        <taxon>Bacillales</taxon>
        <taxon>Paenibacillaceae</taxon>
        <taxon>Paenibacillus</taxon>
    </lineage>
</organism>
<reference evidence="8 9" key="1">
    <citation type="submission" date="2021-03" db="EMBL/GenBank/DDBJ databases">
        <title>Genomic Encyclopedia of Type Strains, Phase IV (KMG-IV): sequencing the most valuable type-strain genomes for metagenomic binning, comparative biology and taxonomic classification.</title>
        <authorList>
            <person name="Goeker M."/>
        </authorList>
    </citation>
    <scope>NUCLEOTIDE SEQUENCE [LARGE SCALE GENOMIC DNA]</scope>
    <source>
        <strain evidence="8 9">DSM 26806</strain>
    </source>
</reference>
<dbReference type="InterPro" id="IPR003370">
    <property type="entry name" value="Chromate_transpt"/>
</dbReference>
<dbReference type="RefSeq" id="WP_209859835.1">
    <property type="nucleotide sequence ID" value="NZ_JAGGLD010000001.1"/>
</dbReference>
<evidence type="ECO:0000313" key="9">
    <source>
        <dbReference type="Proteomes" id="UP001519288"/>
    </source>
</evidence>
<name>A0ABS4JGK4_9BACL</name>
<feature type="transmembrane region" description="Helical" evidence="7">
    <location>
        <begin position="135"/>
        <end position="156"/>
    </location>
</feature>
<keyword evidence="9" id="KW-1185">Reference proteome</keyword>
<dbReference type="PANTHER" id="PTHR43663:SF1">
    <property type="entry name" value="CHROMATE TRANSPORTER"/>
    <property type="match status" value="1"/>
</dbReference>
<evidence type="ECO:0000256" key="7">
    <source>
        <dbReference type="SAM" id="Phobius"/>
    </source>
</evidence>
<keyword evidence="4 7" id="KW-0812">Transmembrane</keyword>
<accession>A0ABS4JGK4</accession>
<evidence type="ECO:0000256" key="3">
    <source>
        <dbReference type="ARBA" id="ARBA00022475"/>
    </source>
</evidence>
<evidence type="ECO:0000256" key="1">
    <source>
        <dbReference type="ARBA" id="ARBA00004651"/>
    </source>
</evidence>
<feature type="transmembrane region" description="Helical" evidence="7">
    <location>
        <begin position="71"/>
        <end position="97"/>
    </location>
</feature>
<keyword evidence="6 7" id="KW-0472">Membrane</keyword>
<evidence type="ECO:0000256" key="5">
    <source>
        <dbReference type="ARBA" id="ARBA00022989"/>
    </source>
</evidence>
<protein>
    <submittedName>
        <fullName evidence="8">Chromate transporter</fullName>
    </submittedName>
</protein>
<comment type="subcellular location">
    <subcellularLocation>
        <location evidence="1">Cell membrane</location>
        <topology evidence="1">Multi-pass membrane protein</topology>
    </subcellularLocation>
</comment>
<evidence type="ECO:0000256" key="4">
    <source>
        <dbReference type="ARBA" id="ARBA00022692"/>
    </source>
</evidence>
<dbReference type="PANTHER" id="PTHR43663">
    <property type="entry name" value="CHROMATE TRANSPORT PROTEIN-RELATED"/>
    <property type="match status" value="1"/>
</dbReference>
<evidence type="ECO:0000256" key="2">
    <source>
        <dbReference type="ARBA" id="ARBA00005262"/>
    </source>
</evidence>
<evidence type="ECO:0000313" key="8">
    <source>
        <dbReference type="EMBL" id="MBP2000081.1"/>
    </source>
</evidence>
<sequence>MLWNIFFTFLKIGFVSFGGGYAVIPVIQYEVSDHAWLTSSQFQQAVALASMAPGSIATNIATLIGYKTAGILGAVSATLGMILPSLVIIICLASLFFRIQHFTWVNSSLYGLRPVVTGLILYAAIHFFLPDQTETWLSWHMIGTVLICGASIVLLYKYKLHPLILIVAAGAGGIVLF</sequence>
<dbReference type="Proteomes" id="UP001519288">
    <property type="component" value="Unassembled WGS sequence"/>
</dbReference>
<gene>
    <name evidence="8" type="ORF">J2Z69_001100</name>
</gene>
<dbReference type="Pfam" id="PF02417">
    <property type="entry name" value="Chromate_transp"/>
    <property type="match status" value="1"/>
</dbReference>
<keyword evidence="5 7" id="KW-1133">Transmembrane helix</keyword>
<comment type="similarity">
    <text evidence="2">Belongs to the chromate ion transporter (CHR) (TC 2.A.51) family.</text>
</comment>
<feature type="transmembrane region" description="Helical" evidence="7">
    <location>
        <begin position="6"/>
        <end position="24"/>
    </location>
</feature>
<evidence type="ECO:0000256" key="6">
    <source>
        <dbReference type="ARBA" id="ARBA00023136"/>
    </source>
</evidence>
<dbReference type="EMBL" id="JAGGLD010000001">
    <property type="protein sequence ID" value="MBP2000081.1"/>
    <property type="molecule type" value="Genomic_DNA"/>
</dbReference>
<proteinExistence type="inferred from homology"/>
<keyword evidence="3" id="KW-1003">Cell membrane</keyword>
<dbReference type="InterPro" id="IPR052518">
    <property type="entry name" value="CHR_Transporter"/>
</dbReference>
<feature type="transmembrane region" description="Helical" evidence="7">
    <location>
        <begin position="45"/>
        <end position="65"/>
    </location>
</feature>